<protein>
    <submittedName>
        <fullName evidence="2">Uncharacterized protein</fullName>
    </submittedName>
</protein>
<organism evidence="2 3">
    <name type="scientific">Puccinia sorghi</name>
    <dbReference type="NCBI Taxonomy" id="27349"/>
    <lineage>
        <taxon>Eukaryota</taxon>
        <taxon>Fungi</taxon>
        <taxon>Dikarya</taxon>
        <taxon>Basidiomycota</taxon>
        <taxon>Pucciniomycotina</taxon>
        <taxon>Pucciniomycetes</taxon>
        <taxon>Pucciniales</taxon>
        <taxon>Pucciniaceae</taxon>
        <taxon>Puccinia</taxon>
    </lineage>
</organism>
<comment type="caution">
    <text evidence="2">The sequence shown here is derived from an EMBL/GenBank/DDBJ whole genome shotgun (WGS) entry which is preliminary data.</text>
</comment>
<dbReference type="OrthoDB" id="3269001at2759"/>
<keyword evidence="1" id="KW-0472">Membrane</keyword>
<proteinExistence type="predicted"/>
<accession>A0A0L6UW62</accession>
<dbReference type="AlphaFoldDB" id="A0A0L6UW62"/>
<gene>
    <name evidence="2" type="ORF">VP01_3691g2</name>
</gene>
<reference evidence="2 3" key="1">
    <citation type="submission" date="2015-08" db="EMBL/GenBank/DDBJ databases">
        <title>Next Generation Sequencing and Analysis of the Genome of Puccinia sorghi L Schw, the Causal Agent of Maize Common Rust.</title>
        <authorList>
            <person name="Rochi L."/>
            <person name="Burguener G."/>
            <person name="Darino M."/>
            <person name="Turjanski A."/>
            <person name="Kreff E."/>
            <person name="Dieguez M.J."/>
            <person name="Sacco F."/>
        </authorList>
    </citation>
    <scope>NUCLEOTIDE SEQUENCE [LARGE SCALE GENOMIC DNA]</scope>
    <source>
        <strain evidence="2 3">RO10H11247</strain>
    </source>
</reference>
<evidence type="ECO:0000256" key="1">
    <source>
        <dbReference type="SAM" id="Phobius"/>
    </source>
</evidence>
<dbReference type="PANTHER" id="PTHR46579">
    <property type="entry name" value="F5/8 TYPE C DOMAIN-CONTAINING PROTEIN-RELATED"/>
    <property type="match status" value="1"/>
</dbReference>
<dbReference type="STRING" id="27349.A0A0L6UW62"/>
<dbReference type="EMBL" id="LAVV01008714">
    <property type="protein sequence ID" value="KNZ52110.1"/>
    <property type="molecule type" value="Genomic_DNA"/>
</dbReference>
<keyword evidence="1" id="KW-1133">Transmembrane helix</keyword>
<evidence type="ECO:0000313" key="2">
    <source>
        <dbReference type="EMBL" id="KNZ52110.1"/>
    </source>
</evidence>
<dbReference type="VEuPathDB" id="FungiDB:VP01_3691g2"/>
<feature type="transmembrane region" description="Helical" evidence="1">
    <location>
        <begin position="21"/>
        <end position="41"/>
    </location>
</feature>
<keyword evidence="3" id="KW-1185">Reference proteome</keyword>
<name>A0A0L6UW62_9BASI</name>
<keyword evidence="1" id="KW-0812">Transmembrane</keyword>
<evidence type="ECO:0000313" key="3">
    <source>
        <dbReference type="Proteomes" id="UP000037035"/>
    </source>
</evidence>
<sequence length="552" mass="62275">MVCTHLKNSHPEYQTYHVSNVVVYAMYFVAWLFLYCGLSQAKCHPHGCPHNHKEPQARSSPCHICLLPHVLLTLRYGNITIHMSVQGNQLIISSQQPISTFETPPQKKHTQPTHQASSLLRVFKAGLNGLTILTNRFPMGRLVRARLGALLGNVVATHKVAGFSSHSAKKPCSWCHVSNTELSAMRIGHLRNRMATLAAARTWRNSDCAERKKLVKKSGVQMSELNRLPYWDPVNQVVLGVMHNWFEGVLQHHFRFRWGLNGTTQTTDEELEESDYYTAEDDAMDEGGISSTFWSDTIKNKLINAVLEVVVPTGVTQMPRGFGTAKNGKLKASEWHTLFAIHLPLASLDIFIGRDIEESLRRNEQIITNLCDLVQCTNIVSSKAITRDDCNIFEEAYKTYTDTSARLFPNLKILPNHHYALHIPQQLRWWGPLMAVSEFPGERLIGLLLKCKTNANPMLGPIGVTIMNKFCQLQRLKAQHGLDCAYEEKERIKRGMKFEMDLNAYNGILLFLRESTPKLCANSEIPHPPNAKVLFNYAKSIILAECAGGKNI</sequence>
<dbReference type="PANTHER" id="PTHR46579:SF1">
    <property type="entry name" value="F5_8 TYPE C DOMAIN-CONTAINING PROTEIN"/>
    <property type="match status" value="1"/>
</dbReference>
<dbReference type="Proteomes" id="UP000037035">
    <property type="component" value="Unassembled WGS sequence"/>
</dbReference>